<sequence length="93" mass="10937">MSLVLIVLFKFYYHHLRKVKNGQPLYTPYDLGVHRQHRHMYASPEKPFVSKFLIPLGEKYKKSIFIAIYTVFSSIKQLFARLVSDFISPCLSV</sequence>
<dbReference type="AlphaFoldDB" id="B7PUG5"/>
<dbReference type="EMBL" id="DS792229">
    <property type="protein sequence ID" value="EEC10237.1"/>
    <property type="molecule type" value="Genomic_DNA"/>
</dbReference>
<reference evidence="1 3" key="1">
    <citation type="submission" date="2008-03" db="EMBL/GenBank/DDBJ databases">
        <title>Annotation of Ixodes scapularis.</title>
        <authorList>
            <consortium name="Ixodes scapularis Genome Project Consortium"/>
            <person name="Caler E."/>
            <person name="Hannick L.I."/>
            <person name="Bidwell S."/>
            <person name="Joardar V."/>
            <person name="Thiagarajan M."/>
            <person name="Amedeo P."/>
            <person name="Galinsky K.J."/>
            <person name="Schobel S."/>
            <person name="Inman J."/>
            <person name="Hostetler J."/>
            <person name="Miller J."/>
            <person name="Hammond M."/>
            <person name="Megy K."/>
            <person name="Lawson D."/>
            <person name="Kodira C."/>
            <person name="Sutton G."/>
            <person name="Meyer J."/>
            <person name="Hill C.A."/>
            <person name="Birren B."/>
            <person name="Nene V."/>
            <person name="Collins F."/>
            <person name="Alarcon-Chaidez F."/>
            <person name="Wikel S."/>
            <person name="Strausberg R."/>
        </authorList>
    </citation>
    <scope>NUCLEOTIDE SEQUENCE [LARGE SCALE GENOMIC DNA]</scope>
    <source>
        <strain evidence="3">Wikel</strain>
        <strain evidence="1">Wikel colony</strain>
    </source>
</reference>
<evidence type="ECO:0000313" key="1">
    <source>
        <dbReference type="EMBL" id="EEC10237.1"/>
    </source>
</evidence>
<dbReference type="EnsemblMetazoa" id="ISCW008372-RA">
    <property type="protein sequence ID" value="ISCW008372-PA"/>
    <property type="gene ID" value="ISCW008372"/>
</dbReference>
<dbReference type="EMBL" id="ABJB011118881">
    <property type="status" value="NOT_ANNOTATED_CDS"/>
    <property type="molecule type" value="Genomic_DNA"/>
</dbReference>
<dbReference type="Proteomes" id="UP000001555">
    <property type="component" value="Unassembled WGS sequence"/>
</dbReference>
<keyword evidence="3" id="KW-1185">Reference proteome</keyword>
<dbReference type="PaxDb" id="6945-B7PUG5"/>
<evidence type="ECO:0000313" key="2">
    <source>
        <dbReference type="EnsemblMetazoa" id="ISCW008372-PA"/>
    </source>
</evidence>
<dbReference type="EMBL" id="ABJB010056144">
    <property type="status" value="NOT_ANNOTATED_CDS"/>
    <property type="molecule type" value="Genomic_DNA"/>
</dbReference>
<evidence type="ECO:0000313" key="3">
    <source>
        <dbReference type="Proteomes" id="UP000001555"/>
    </source>
</evidence>
<dbReference type="InParanoid" id="B7PUG5"/>
<name>B7PUG5_IXOSC</name>
<accession>B7PUG5</accession>
<proteinExistence type="predicted"/>
<dbReference type="HOGENOM" id="CLU_2402096_0_0_1"/>
<protein>
    <submittedName>
        <fullName evidence="1 2">Uncharacterized protein</fullName>
    </submittedName>
</protein>
<dbReference type="VEuPathDB" id="VectorBase:ISCW008372"/>
<reference evidence="2" key="2">
    <citation type="submission" date="2020-05" db="UniProtKB">
        <authorList>
            <consortium name="EnsemblMetazoa"/>
        </authorList>
    </citation>
    <scope>IDENTIFICATION</scope>
    <source>
        <strain evidence="2">wikel</strain>
    </source>
</reference>
<dbReference type="VEuPathDB" id="VectorBase:ISCI008372"/>
<organism>
    <name type="scientific">Ixodes scapularis</name>
    <name type="common">Black-legged tick</name>
    <name type="synonym">Deer tick</name>
    <dbReference type="NCBI Taxonomy" id="6945"/>
    <lineage>
        <taxon>Eukaryota</taxon>
        <taxon>Metazoa</taxon>
        <taxon>Ecdysozoa</taxon>
        <taxon>Arthropoda</taxon>
        <taxon>Chelicerata</taxon>
        <taxon>Arachnida</taxon>
        <taxon>Acari</taxon>
        <taxon>Parasitiformes</taxon>
        <taxon>Ixodida</taxon>
        <taxon>Ixodoidea</taxon>
        <taxon>Ixodidae</taxon>
        <taxon>Ixodinae</taxon>
        <taxon>Ixodes</taxon>
    </lineage>
</organism>
<dbReference type="EMBL" id="ABJB011066861">
    <property type="status" value="NOT_ANNOTATED_CDS"/>
    <property type="molecule type" value="Genomic_DNA"/>
</dbReference>
<dbReference type="EMBL" id="ABJB011002923">
    <property type="status" value="NOT_ANNOTATED_CDS"/>
    <property type="molecule type" value="Genomic_DNA"/>
</dbReference>
<dbReference type="EMBL" id="ABJB010844549">
    <property type="status" value="NOT_ANNOTATED_CDS"/>
    <property type="molecule type" value="Genomic_DNA"/>
</dbReference>
<dbReference type="EMBL" id="ABJB010693324">
    <property type="status" value="NOT_ANNOTATED_CDS"/>
    <property type="molecule type" value="Genomic_DNA"/>
</dbReference>
<gene>
    <name evidence="1" type="ORF">IscW_ISCW008372</name>
</gene>